<dbReference type="SMART" id="SM00470">
    <property type="entry name" value="ParB"/>
    <property type="match status" value="1"/>
</dbReference>
<dbReference type="SUPFAM" id="SSF109709">
    <property type="entry name" value="KorB DNA-binding domain-like"/>
    <property type="match status" value="1"/>
</dbReference>
<comment type="similarity">
    <text evidence="1">Belongs to the ParB family.</text>
</comment>
<dbReference type="CDD" id="cd16393">
    <property type="entry name" value="SPO0J_N"/>
    <property type="match status" value="1"/>
</dbReference>
<dbReference type="InterPro" id="IPR041468">
    <property type="entry name" value="HTH_ParB/Spo0J"/>
</dbReference>
<evidence type="ECO:0000256" key="5">
    <source>
        <dbReference type="SAM" id="MobiDB-lite"/>
    </source>
</evidence>
<dbReference type="Pfam" id="PF23552">
    <property type="entry name" value="ParB_C"/>
    <property type="match status" value="1"/>
</dbReference>
<proteinExistence type="inferred from homology"/>
<name>A0A420WCB3_9PROT</name>
<dbReference type="PANTHER" id="PTHR33375">
    <property type="entry name" value="CHROMOSOME-PARTITIONING PROTEIN PARB-RELATED"/>
    <property type="match status" value="1"/>
</dbReference>
<evidence type="ECO:0000259" key="6">
    <source>
        <dbReference type="SMART" id="SM00470"/>
    </source>
</evidence>
<dbReference type="AlphaFoldDB" id="A0A420WCB3"/>
<sequence length="346" mass="38199">MAREKRQNLGRGLDALLGEDSEDYAELDKLRQGKTAPIEYLEPGPFQPRRLFAAEDMESLIDSIRDKGVLQPILVRRHPADPTRYQIIAGERRWRAAQAAQLHEVPVVIREFDDRAALEVALVENIQRQDLTPIEEAEGYRRLMEEFGHTQEALAQVIGKSRSHIANMLRLLALPDSVRDAVEEGKISAGHARALLVVPNSESLLGQVIAKGLSVRDTEKLVQRAKAPESGNDDGAASAGTGKRRRSSGREKDTDTLALERDLSALLGLTVSIDFKPGQGGVLSIEYRTLEQLDDVLSRLSRGGRQPLDGEEETPESFSEDTAMADFDPEDPLIPDADDGLEEPKD</sequence>
<dbReference type="InterPro" id="IPR057240">
    <property type="entry name" value="ParB_dimer_C"/>
</dbReference>
<organism evidence="7 8">
    <name type="scientific">Oceanibaculum indicum</name>
    <dbReference type="NCBI Taxonomy" id="526216"/>
    <lineage>
        <taxon>Bacteria</taxon>
        <taxon>Pseudomonadati</taxon>
        <taxon>Pseudomonadota</taxon>
        <taxon>Alphaproteobacteria</taxon>
        <taxon>Rhodospirillales</taxon>
        <taxon>Oceanibaculaceae</taxon>
        <taxon>Oceanibaculum</taxon>
    </lineage>
</organism>
<dbReference type="Pfam" id="PF17762">
    <property type="entry name" value="HTH_ParB"/>
    <property type="match status" value="1"/>
</dbReference>
<dbReference type="Proteomes" id="UP000277424">
    <property type="component" value="Unassembled WGS sequence"/>
</dbReference>
<evidence type="ECO:0000256" key="2">
    <source>
        <dbReference type="ARBA" id="ARBA00022829"/>
    </source>
</evidence>
<feature type="region of interest" description="Disordered" evidence="5">
    <location>
        <begin position="301"/>
        <end position="346"/>
    </location>
</feature>
<comment type="function">
    <text evidence="4">Involved in chromosome partition. Localize to both poles of the predivisional cell following completion of DNA replication. Binds to the DNA origin of replication.</text>
</comment>
<dbReference type="GO" id="GO:0003677">
    <property type="term" value="F:DNA binding"/>
    <property type="evidence" value="ECO:0007669"/>
    <property type="project" value="UniProtKB-KW"/>
</dbReference>
<dbReference type="EMBL" id="RBIG01000003">
    <property type="protein sequence ID" value="RKQ68618.1"/>
    <property type="molecule type" value="Genomic_DNA"/>
</dbReference>
<dbReference type="RefSeq" id="WP_121221341.1">
    <property type="nucleotide sequence ID" value="NZ_RBIG01000003.1"/>
</dbReference>
<accession>A0A420WCB3</accession>
<dbReference type="InterPro" id="IPR003115">
    <property type="entry name" value="ParB_N"/>
</dbReference>
<dbReference type="FunFam" id="3.90.1530.30:FF:000001">
    <property type="entry name" value="Chromosome partitioning protein ParB"/>
    <property type="match status" value="1"/>
</dbReference>
<dbReference type="InterPro" id="IPR004437">
    <property type="entry name" value="ParB/RepB/Spo0J"/>
</dbReference>
<dbReference type="FunFam" id="1.10.10.2830:FF:000001">
    <property type="entry name" value="Chromosome partitioning protein ParB"/>
    <property type="match status" value="1"/>
</dbReference>
<dbReference type="PANTHER" id="PTHR33375:SF1">
    <property type="entry name" value="CHROMOSOME-PARTITIONING PROTEIN PARB-RELATED"/>
    <property type="match status" value="1"/>
</dbReference>
<feature type="domain" description="ParB-like N-terminal" evidence="6">
    <location>
        <begin position="34"/>
        <end position="126"/>
    </location>
</feature>
<keyword evidence="3" id="KW-0238">DNA-binding</keyword>
<keyword evidence="2" id="KW-0159">Chromosome partition</keyword>
<comment type="caution">
    <text evidence="7">The sequence shown here is derived from an EMBL/GenBank/DDBJ whole genome shotgun (WGS) entry which is preliminary data.</text>
</comment>
<evidence type="ECO:0000256" key="4">
    <source>
        <dbReference type="ARBA" id="ARBA00025472"/>
    </source>
</evidence>
<dbReference type="InterPro" id="IPR050336">
    <property type="entry name" value="Chromosome_partition/occlusion"/>
</dbReference>
<evidence type="ECO:0000313" key="8">
    <source>
        <dbReference type="Proteomes" id="UP000277424"/>
    </source>
</evidence>
<reference evidence="7 8" key="1">
    <citation type="submission" date="2018-10" db="EMBL/GenBank/DDBJ databases">
        <title>Comparative analysis of microorganisms from saline springs in Andes Mountain Range, Colombia.</title>
        <authorList>
            <person name="Rubin E."/>
        </authorList>
    </citation>
    <scope>NUCLEOTIDE SEQUENCE [LARGE SCALE GENOMIC DNA]</scope>
    <source>
        <strain evidence="7 8">USBA 36</strain>
    </source>
</reference>
<dbReference type="OrthoDB" id="9802051at2"/>
<protein>
    <submittedName>
        <fullName evidence="7">ParB family chromosome partitioning protein</fullName>
    </submittedName>
</protein>
<evidence type="ECO:0000313" key="7">
    <source>
        <dbReference type="EMBL" id="RKQ68618.1"/>
    </source>
</evidence>
<dbReference type="Gene3D" id="3.90.1530.30">
    <property type="match status" value="1"/>
</dbReference>
<evidence type="ECO:0000256" key="1">
    <source>
        <dbReference type="ARBA" id="ARBA00006295"/>
    </source>
</evidence>
<dbReference type="InterPro" id="IPR036086">
    <property type="entry name" value="ParB/Sulfiredoxin_sf"/>
</dbReference>
<dbReference type="Gene3D" id="1.10.10.2830">
    <property type="match status" value="1"/>
</dbReference>
<dbReference type="SUPFAM" id="SSF110849">
    <property type="entry name" value="ParB/Sulfiredoxin"/>
    <property type="match status" value="1"/>
</dbReference>
<gene>
    <name evidence="7" type="ORF">BCL74_3100</name>
</gene>
<dbReference type="GO" id="GO:0007059">
    <property type="term" value="P:chromosome segregation"/>
    <property type="evidence" value="ECO:0007669"/>
    <property type="project" value="UniProtKB-KW"/>
</dbReference>
<dbReference type="Pfam" id="PF02195">
    <property type="entry name" value="ParB_N"/>
    <property type="match status" value="1"/>
</dbReference>
<dbReference type="NCBIfam" id="TIGR00180">
    <property type="entry name" value="parB_part"/>
    <property type="match status" value="1"/>
</dbReference>
<feature type="region of interest" description="Disordered" evidence="5">
    <location>
        <begin position="220"/>
        <end position="256"/>
    </location>
</feature>
<evidence type="ECO:0000256" key="3">
    <source>
        <dbReference type="ARBA" id="ARBA00023125"/>
    </source>
</evidence>
<feature type="compositionally biased region" description="Acidic residues" evidence="5">
    <location>
        <begin position="309"/>
        <end position="319"/>
    </location>
</feature>
<feature type="compositionally biased region" description="Acidic residues" evidence="5">
    <location>
        <begin position="327"/>
        <end position="346"/>
    </location>
</feature>
<dbReference type="GO" id="GO:0005694">
    <property type="term" value="C:chromosome"/>
    <property type="evidence" value="ECO:0007669"/>
    <property type="project" value="TreeGrafter"/>
</dbReference>